<keyword evidence="2" id="KW-1185">Reference proteome</keyword>
<name>A0AAV6SWS1_SOLSE</name>
<dbReference type="EMBL" id="JAGKHQ010000003">
    <property type="protein sequence ID" value="KAG7521086.1"/>
    <property type="molecule type" value="Genomic_DNA"/>
</dbReference>
<reference evidence="1 2" key="1">
    <citation type="journal article" date="2021" name="Sci. Rep.">
        <title>Chromosome anchoring in Senegalese sole (Solea senegalensis) reveals sex-associated markers and genome rearrangements in flatfish.</title>
        <authorList>
            <person name="Guerrero-Cozar I."/>
            <person name="Gomez-Garrido J."/>
            <person name="Berbel C."/>
            <person name="Martinez-Blanch J.F."/>
            <person name="Alioto T."/>
            <person name="Claros M.G."/>
            <person name="Gagnaire P.A."/>
            <person name="Manchado M."/>
        </authorList>
    </citation>
    <scope>NUCLEOTIDE SEQUENCE [LARGE SCALE GENOMIC DNA]</scope>
    <source>
        <strain evidence="1">Sse05_10M</strain>
    </source>
</reference>
<dbReference type="AlphaFoldDB" id="A0AAV6SWS1"/>
<proteinExistence type="predicted"/>
<organism evidence="1 2">
    <name type="scientific">Solea senegalensis</name>
    <name type="common">Senegalese sole</name>
    <dbReference type="NCBI Taxonomy" id="28829"/>
    <lineage>
        <taxon>Eukaryota</taxon>
        <taxon>Metazoa</taxon>
        <taxon>Chordata</taxon>
        <taxon>Craniata</taxon>
        <taxon>Vertebrata</taxon>
        <taxon>Euteleostomi</taxon>
        <taxon>Actinopterygii</taxon>
        <taxon>Neopterygii</taxon>
        <taxon>Teleostei</taxon>
        <taxon>Neoteleostei</taxon>
        <taxon>Acanthomorphata</taxon>
        <taxon>Carangaria</taxon>
        <taxon>Pleuronectiformes</taxon>
        <taxon>Pleuronectoidei</taxon>
        <taxon>Soleidae</taxon>
        <taxon>Solea</taxon>
    </lineage>
</organism>
<evidence type="ECO:0000313" key="1">
    <source>
        <dbReference type="EMBL" id="KAG7521086.1"/>
    </source>
</evidence>
<gene>
    <name evidence="1" type="ORF">JOB18_042422</name>
</gene>
<protein>
    <submittedName>
        <fullName evidence="1">Uncharacterized protein</fullName>
    </submittedName>
</protein>
<evidence type="ECO:0000313" key="2">
    <source>
        <dbReference type="Proteomes" id="UP000693946"/>
    </source>
</evidence>
<accession>A0AAV6SWS1</accession>
<dbReference type="Proteomes" id="UP000693946">
    <property type="component" value="Linkage Group LG11"/>
</dbReference>
<sequence length="58" mass="6382">MCTIAQFCCSLDPNTHTHTAARCNTSGCVPVPLNANCLSLLQDKDKSRLHQIKQVNLK</sequence>
<comment type="caution">
    <text evidence="1">The sequence shown here is derived from an EMBL/GenBank/DDBJ whole genome shotgun (WGS) entry which is preliminary data.</text>
</comment>